<proteinExistence type="predicted"/>
<evidence type="ECO:0000313" key="2">
    <source>
        <dbReference type="Proteomes" id="UP000515125"/>
    </source>
</evidence>
<organism evidence="2 3">
    <name type="scientific">Cyclospora cayetanensis</name>
    <dbReference type="NCBI Taxonomy" id="88456"/>
    <lineage>
        <taxon>Eukaryota</taxon>
        <taxon>Sar</taxon>
        <taxon>Alveolata</taxon>
        <taxon>Apicomplexa</taxon>
        <taxon>Conoidasida</taxon>
        <taxon>Coccidia</taxon>
        <taxon>Eucoccidiorida</taxon>
        <taxon>Eimeriorina</taxon>
        <taxon>Eimeriidae</taxon>
        <taxon>Cyclospora</taxon>
    </lineage>
</organism>
<protein>
    <submittedName>
        <fullName evidence="3">Uncharacterized protein LOC34624661</fullName>
    </submittedName>
</protein>
<feature type="region of interest" description="Disordered" evidence="1">
    <location>
        <begin position="329"/>
        <end position="372"/>
    </location>
</feature>
<sequence length="372" mass="39428">MTQDAFATALYEQLPEEQADTTAAIASAAASAARKAASLRRLAARTLGVVADDENVLRRQQTLLRRAALLQQGSFFELLAQQKLLDGLHAALRHCVVTLESFYARQLPAAAGAARLSAEQRASATATPAVELQNAVAAVAAAEQQRQLYAASTVESPQLRLLSGSRLFAWLWRRLSRLAAAASASAASAEPRAVRRLLALFDAAAVLRWIDVLRRSGSAAAVHATAAAASLSAARPRFFRLLPVVPRRSCCLPLLVALHALAAPGVCARLSRRSSRSCHACCCSQETPLVACCSGRRRAAHAKWAGSAASPAKGLRMVVRIRSHTAAAFRPQRRHQTSPPSTTTIRSKATAPPPAGRLLAGTFSSRGAFSPV</sequence>
<gene>
    <name evidence="3" type="primary">LOC34624661</name>
</gene>
<evidence type="ECO:0000313" key="3">
    <source>
        <dbReference type="RefSeq" id="XP_026193666.1"/>
    </source>
</evidence>
<accession>A0A6P6S0G6</accession>
<dbReference type="Proteomes" id="UP000515125">
    <property type="component" value="Unplaced"/>
</dbReference>
<name>A0A6P6S0G6_9EIME</name>
<feature type="compositionally biased region" description="Polar residues" evidence="1">
    <location>
        <begin position="337"/>
        <end position="347"/>
    </location>
</feature>
<dbReference type="OrthoDB" id="348846at2759"/>
<keyword evidence="2" id="KW-1185">Reference proteome</keyword>
<feature type="compositionally biased region" description="Polar residues" evidence="1">
    <location>
        <begin position="362"/>
        <end position="372"/>
    </location>
</feature>
<reference evidence="3" key="1">
    <citation type="submission" date="2025-08" db="UniProtKB">
        <authorList>
            <consortium name="RefSeq"/>
        </authorList>
    </citation>
    <scope>IDENTIFICATION</scope>
</reference>
<dbReference type="GeneID" id="34624661"/>
<dbReference type="AlphaFoldDB" id="A0A6P6S0G6"/>
<dbReference type="RefSeq" id="XP_026193666.1">
    <property type="nucleotide sequence ID" value="XM_026337881.1"/>
</dbReference>
<evidence type="ECO:0000256" key="1">
    <source>
        <dbReference type="SAM" id="MobiDB-lite"/>
    </source>
</evidence>